<keyword evidence="2" id="KW-0547">Nucleotide-binding</keyword>
<dbReference type="GO" id="GO:0009267">
    <property type="term" value="P:cellular response to starvation"/>
    <property type="evidence" value="ECO:0007669"/>
    <property type="project" value="TreeGrafter"/>
</dbReference>
<dbReference type="EMBL" id="LXWW01000404">
    <property type="protein sequence ID" value="OAO13410.1"/>
    <property type="molecule type" value="Genomic_DNA"/>
</dbReference>
<dbReference type="GO" id="GO:0005525">
    <property type="term" value="F:GTP binding"/>
    <property type="evidence" value="ECO:0007669"/>
    <property type="project" value="UniProtKB-KW"/>
</dbReference>
<reference evidence="4 5" key="1">
    <citation type="submission" date="2016-05" db="EMBL/GenBank/DDBJ databases">
        <title>Nuclear genome of Blastocystis sp. subtype 1 NandII.</title>
        <authorList>
            <person name="Gentekaki E."/>
            <person name="Curtis B."/>
            <person name="Stairs C."/>
            <person name="Eme L."/>
            <person name="Herman E."/>
            <person name="Klimes V."/>
            <person name="Arias M.C."/>
            <person name="Elias M."/>
            <person name="Hilliou F."/>
            <person name="Klute M."/>
            <person name="Malik S.-B."/>
            <person name="Pightling A."/>
            <person name="Rachubinski R."/>
            <person name="Salas D."/>
            <person name="Schlacht A."/>
            <person name="Suga H."/>
            <person name="Archibald J."/>
            <person name="Ball S.G."/>
            <person name="Clark G."/>
            <person name="Dacks J."/>
            <person name="Van Der Giezen M."/>
            <person name="Tsaousis A."/>
            <person name="Roger A."/>
        </authorList>
    </citation>
    <scope>NUCLEOTIDE SEQUENCE [LARGE SCALE GENOMIC DNA]</scope>
    <source>
        <strain evidence="5">ATCC 50177 / NandII</strain>
    </source>
</reference>
<evidence type="ECO:0000256" key="1">
    <source>
        <dbReference type="ARBA" id="ARBA00007756"/>
    </source>
</evidence>
<dbReference type="InterPro" id="IPR006762">
    <property type="entry name" value="Gtr1_RagA"/>
</dbReference>
<protein>
    <submittedName>
        <fullName evidence="4">Gtr2</fullName>
    </submittedName>
</protein>
<dbReference type="Proteomes" id="UP000078348">
    <property type="component" value="Unassembled WGS sequence"/>
</dbReference>
<dbReference type="Gene3D" id="3.30.450.190">
    <property type="match status" value="1"/>
</dbReference>
<dbReference type="GO" id="GO:0003924">
    <property type="term" value="F:GTPase activity"/>
    <property type="evidence" value="ECO:0007669"/>
    <property type="project" value="TreeGrafter"/>
</dbReference>
<comment type="caution">
    <text evidence="4">The sequence shown here is derived from an EMBL/GenBank/DDBJ whole genome shotgun (WGS) entry which is preliminary data.</text>
</comment>
<dbReference type="OrthoDB" id="26136at2759"/>
<dbReference type="SUPFAM" id="SSF52540">
    <property type="entry name" value="P-loop containing nucleoside triphosphate hydrolases"/>
    <property type="match status" value="1"/>
</dbReference>
<comment type="similarity">
    <text evidence="1">Belongs to the GTR/RAG GTP-binding protein family.</text>
</comment>
<keyword evidence="5" id="KW-1185">Reference proteome</keyword>
<dbReference type="Pfam" id="PF04670">
    <property type="entry name" value="Gtr1_RagA"/>
    <property type="match status" value="1"/>
</dbReference>
<sequence>MCLLRKIRPMGTIRLSSMQDSPIILIAGQEKCGKSSIVDVVFKRMSVYKTFFLDTTSSLKKYTSDKNPLLEYNIWELPSDMNEVRDEMKNIKPYISNVAILIYVFSLENSNSKFNNFSNVPINGLIELLSMLSGATNLHLSVFFHKSDMSLTTEQQNTYQKWIQTSISDYLQESDMDITTNFCRTSIYDTSIFDGISKCVQHILPRRSSVQNLLNSLSQSCSMEKVYLFDTFSKLCIAMDSTPNESSLYELCSDSIDVVFELVNIYSTLGESSDMPSMGTLGEQIAESEQLSTSSPITSSIVLEKAKRKYMLYFYQAIRNIACVCVIREENFDKMGLIEYNLSRVSSCLKELYKQDD</sequence>
<organism evidence="4 5">
    <name type="scientific">Blastocystis sp. subtype 1 (strain ATCC 50177 / NandII)</name>
    <dbReference type="NCBI Taxonomy" id="478820"/>
    <lineage>
        <taxon>Eukaryota</taxon>
        <taxon>Sar</taxon>
        <taxon>Stramenopiles</taxon>
        <taxon>Bigyra</taxon>
        <taxon>Opalozoa</taxon>
        <taxon>Opalinata</taxon>
        <taxon>Blastocystidae</taxon>
        <taxon>Blastocystis</taxon>
    </lineage>
</organism>
<accession>A0A196S8N6</accession>
<name>A0A196S8N6_BLAHN</name>
<dbReference type="GO" id="GO:0005634">
    <property type="term" value="C:nucleus"/>
    <property type="evidence" value="ECO:0007669"/>
    <property type="project" value="TreeGrafter"/>
</dbReference>
<keyword evidence="3" id="KW-0342">GTP-binding</keyword>
<dbReference type="GO" id="GO:0010507">
    <property type="term" value="P:negative regulation of autophagy"/>
    <property type="evidence" value="ECO:0007669"/>
    <property type="project" value="TreeGrafter"/>
</dbReference>
<dbReference type="GO" id="GO:1904263">
    <property type="term" value="P:positive regulation of TORC1 signaling"/>
    <property type="evidence" value="ECO:0007669"/>
    <property type="project" value="TreeGrafter"/>
</dbReference>
<dbReference type="InterPro" id="IPR027417">
    <property type="entry name" value="P-loop_NTPase"/>
</dbReference>
<evidence type="ECO:0000256" key="2">
    <source>
        <dbReference type="ARBA" id="ARBA00022741"/>
    </source>
</evidence>
<dbReference type="GO" id="GO:0005764">
    <property type="term" value="C:lysosome"/>
    <property type="evidence" value="ECO:0007669"/>
    <property type="project" value="TreeGrafter"/>
</dbReference>
<dbReference type="Gene3D" id="3.40.50.300">
    <property type="entry name" value="P-loop containing nucleotide triphosphate hydrolases"/>
    <property type="match status" value="1"/>
</dbReference>
<evidence type="ECO:0000313" key="4">
    <source>
        <dbReference type="EMBL" id="OAO13410.1"/>
    </source>
</evidence>
<dbReference type="STRING" id="478820.A0A196S8N6"/>
<proteinExistence type="inferred from homology"/>
<dbReference type="PANTHER" id="PTHR11259:SF2">
    <property type="entry name" value="GH16429P"/>
    <property type="match status" value="1"/>
</dbReference>
<evidence type="ECO:0000313" key="5">
    <source>
        <dbReference type="Proteomes" id="UP000078348"/>
    </source>
</evidence>
<evidence type="ECO:0000256" key="3">
    <source>
        <dbReference type="ARBA" id="ARBA00023134"/>
    </source>
</evidence>
<dbReference type="PANTHER" id="PTHR11259">
    <property type="entry name" value="RAS-RELATED GTP BINDING RAG/GTR YEAST"/>
    <property type="match status" value="1"/>
</dbReference>
<dbReference type="GO" id="GO:1990131">
    <property type="term" value="C:Gtr1-Gtr2 GTPase complex"/>
    <property type="evidence" value="ECO:0007669"/>
    <property type="project" value="TreeGrafter"/>
</dbReference>
<dbReference type="AlphaFoldDB" id="A0A196S8N6"/>
<gene>
    <name evidence="4" type="ORF">AV274_4912</name>
</gene>